<dbReference type="CDD" id="cd11386">
    <property type="entry name" value="MCP_signal"/>
    <property type="match status" value="1"/>
</dbReference>
<dbReference type="FunFam" id="1.10.287.950:FF:000001">
    <property type="entry name" value="Methyl-accepting chemotaxis sensory transducer"/>
    <property type="match status" value="1"/>
</dbReference>
<dbReference type="PANTHER" id="PTHR43531:SF14">
    <property type="entry name" value="METHYL-ACCEPTING CHEMOTAXIS PROTEIN I-RELATED"/>
    <property type="match status" value="1"/>
</dbReference>
<proteinExistence type="inferred from homology"/>
<keyword evidence="5" id="KW-0812">Transmembrane</keyword>
<evidence type="ECO:0000256" key="4">
    <source>
        <dbReference type="PROSITE-ProRule" id="PRU00284"/>
    </source>
</evidence>
<dbReference type="AlphaFoldDB" id="A0A931NDQ8"/>
<evidence type="ECO:0000313" key="7">
    <source>
        <dbReference type="EMBL" id="MBH9551691.1"/>
    </source>
</evidence>
<dbReference type="RefSeq" id="WP_198099293.1">
    <property type="nucleotide sequence ID" value="NZ_JAEDAL010000001.1"/>
</dbReference>
<evidence type="ECO:0000313" key="8">
    <source>
        <dbReference type="Proteomes" id="UP000620139"/>
    </source>
</evidence>
<dbReference type="PROSITE" id="PS50111">
    <property type="entry name" value="CHEMOTAXIS_TRANSDUC_2"/>
    <property type="match status" value="1"/>
</dbReference>
<comment type="caution">
    <text evidence="7">The sequence shown here is derived from an EMBL/GenBank/DDBJ whole genome shotgun (WGS) entry which is preliminary data.</text>
</comment>
<dbReference type="GO" id="GO:0007165">
    <property type="term" value="P:signal transduction"/>
    <property type="evidence" value="ECO:0007669"/>
    <property type="project" value="UniProtKB-KW"/>
</dbReference>
<evidence type="ECO:0000256" key="2">
    <source>
        <dbReference type="ARBA" id="ARBA00022481"/>
    </source>
</evidence>
<dbReference type="PANTHER" id="PTHR43531">
    <property type="entry name" value="PROTEIN ICFG"/>
    <property type="match status" value="1"/>
</dbReference>
<reference evidence="7" key="1">
    <citation type="submission" date="2020-12" db="EMBL/GenBank/DDBJ databases">
        <title>The genome sequence of Inhella sp. 4Y17.</title>
        <authorList>
            <person name="Liu Y."/>
        </authorList>
    </citation>
    <scope>NUCLEOTIDE SEQUENCE</scope>
    <source>
        <strain evidence="7">4Y10</strain>
    </source>
</reference>
<accession>A0A931NDQ8</accession>
<gene>
    <name evidence="7" type="ORF">I7X43_02415</name>
</gene>
<dbReference type="PRINTS" id="PR00260">
    <property type="entry name" value="CHEMTRNSDUCR"/>
</dbReference>
<dbReference type="EMBL" id="JAEDAL010000001">
    <property type="protein sequence ID" value="MBH9551691.1"/>
    <property type="molecule type" value="Genomic_DNA"/>
</dbReference>
<dbReference type="InterPro" id="IPR051310">
    <property type="entry name" value="MCP_chemotaxis"/>
</dbReference>
<organism evidence="7 8">
    <name type="scientific">Inhella gelatinilytica</name>
    <dbReference type="NCBI Taxonomy" id="2795030"/>
    <lineage>
        <taxon>Bacteria</taxon>
        <taxon>Pseudomonadati</taxon>
        <taxon>Pseudomonadota</taxon>
        <taxon>Betaproteobacteria</taxon>
        <taxon>Burkholderiales</taxon>
        <taxon>Sphaerotilaceae</taxon>
        <taxon>Inhella</taxon>
    </lineage>
</organism>
<dbReference type="GO" id="GO:0005886">
    <property type="term" value="C:plasma membrane"/>
    <property type="evidence" value="ECO:0007669"/>
    <property type="project" value="TreeGrafter"/>
</dbReference>
<keyword evidence="5" id="KW-0472">Membrane</keyword>
<protein>
    <recommendedName>
        <fullName evidence="6">Methyl-accepting transducer domain-containing protein</fullName>
    </recommendedName>
</protein>
<feature type="domain" description="Methyl-accepting transducer" evidence="6">
    <location>
        <begin position="263"/>
        <end position="492"/>
    </location>
</feature>
<dbReference type="Gene3D" id="1.10.287.950">
    <property type="entry name" value="Methyl-accepting chemotaxis protein"/>
    <property type="match status" value="1"/>
</dbReference>
<evidence type="ECO:0000256" key="5">
    <source>
        <dbReference type="SAM" id="Phobius"/>
    </source>
</evidence>
<keyword evidence="5" id="KW-1133">Transmembrane helix</keyword>
<dbReference type="SMART" id="SM00283">
    <property type="entry name" value="MA"/>
    <property type="match status" value="1"/>
</dbReference>
<dbReference type="GO" id="GO:0006935">
    <property type="term" value="P:chemotaxis"/>
    <property type="evidence" value="ECO:0007669"/>
    <property type="project" value="InterPro"/>
</dbReference>
<dbReference type="Proteomes" id="UP000620139">
    <property type="component" value="Unassembled WGS sequence"/>
</dbReference>
<comment type="subcellular location">
    <subcellularLocation>
        <location evidence="1">Membrane</location>
    </subcellularLocation>
</comment>
<dbReference type="InterPro" id="IPR004090">
    <property type="entry name" value="Chemotax_Me-accpt_rcpt"/>
</dbReference>
<keyword evidence="8" id="KW-1185">Reference proteome</keyword>
<evidence type="ECO:0000259" key="6">
    <source>
        <dbReference type="PROSITE" id="PS50111"/>
    </source>
</evidence>
<sequence>MQSLKTLMRLQLAAGCGACAVLVAIGLYNASQAEGTVQRAVVAKDVTADILPPPLYLVEARLVLSQAVEGSLSLDQAQGEWSRLASEYRARIDHWRKNPPYGLERELLGEQHRQGEVFLEEGQARVLAPLTRGEVEAAKAALPAVHTSFVNHRQAVDRTVQAANAFATTSLESLSAGLRWAVILQLAGLLAAGALVVALYAWVRRHVWSSVGAEPVRIAAVAQRAAEGDLSEPINTAHTSSVAGALERMRVHLAGVVAGVREGSESVATASAQIAQGNQDLSERTERQASALQQTAASMLELKETVRANAASATEADALAQQAAQVAQQGGAVVEQVVGTMQAIHQSSAQVNDILSVIDGIAFQTNILALNAAVEAARAGEQGKGFAVVASEVRSLAQRSAEAAREIKRLLATSSERVESGTELVGQAGQTMQEIVRAVGRVRDVVAEIRQSSVLQANGIDEVTLAVSQMDQGTQQNAALVEESAAAAESLRQQAQQLVDAVAVFRVMAGARAGASVTGGW</sequence>
<dbReference type="InterPro" id="IPR004089">
    <property type="entry name" value="MCPsignal_dom"/>
</dbReference>
<dbReference type="SUPFAM" id="SSF58104">
    <property type="entry name" value="Methyl-accepting chemotaxis protein (MCP) signaling domain"/>
    <property type="match status" value="1"/>
</dbReference>
<name>A0A931NDQ8_9BURK</name>
<comment type="similarity">
    <text evidence="3">Belongs to the methyl-accepting chemotaxis (MCP) protein family.</text>
</comment>
<keyword evidence="4" id="KW-0807">Transducer</keyword>
<dbReference type="Pfam" id="PF00015">
    <property type="entry name" value="MCPsignal"/>
    <property type="match status" value="1"/>
</dbReference>
<keyword evidence="2" id="KW-0488">Methylation</keyword>
<evidence type="ECO:0000256" key="1">
    <source>
        <dbReference type="ARBA" id="ARBA00004370"/>
    </source>
</evidence>
<feature type="transmembrane region" description="Helical" evidence="5">
    <location>
        <begin position="180"/>
        <end position="203"/>
    </location>
</feature>
<evidence type="ECO:0000256" key="3">
    <source>
        <dbReference type="ARBA" id="ARBA00029447"/>
    </source>
</evidence>
<dbReference type="GO" id="GO:0004888">
    <property type="term" value="F:transmembrane signaling receptor activity"/>
    <property type="evidence" value="ECO:0007669"/>
    <property type="project" value="InterPro"/>
</dbReference>